<feature type="signal peptide" evidence="2">
    <location>
        <begin position="1"/>
        <end position="24"/>
    </location>
</feature>
<accession>A0A3L8Q2R1</accession>
<organism evidence="3 4">
    <name type="scientific">Parashewanella curva</name>
    <dbReference type="NCBI Taxonomy" id="2338552"/>
    <lineage>
        <taxon>Bacteria</taxon>
        <taxon>Pseudomonadati</taxon>
        <taxon>Pseudomonadota</taxon>
        <taxon>Gammaproteobacteria</taxon>
        <taxon>Alteromonadales</taxon>
        <taxon>Shewanellaceae</taxon>
        <taxon>Parashewanella</taxon>
    </lineage>
</organism>
<proteinExistence type="inferred from homology"/>
<evidence type="ECO:0000256" key="1">
    <source>
        <dbReference type="ARBA" id="ARBA00008728"/>
    </source>
</evidence>
<keyword evidence="4" id="KW-1185">Reference proteome</keyword>
<protein>
    <submittedName>
        <fullName evidence="3">Ion channel protein Tsx</fullName>
    </submittedName>
</protein>
<sequence length="288" mass="32030">MKNFKMLAIAGAAAAAMTAGTAQAEQYYGFMTASVNYLDWTEKTIDRTTTVDQGGQGLGGTKKDFLFLELEGGAGYDWGDVYGFIDIENPGNINKSQNERKEGDKVVEERGVAVPSSFRIAAKGSIAYNIGKTNWNAYGHIYSFTEARGDFHGGFFDQNVVLGVSYDINTDSGFWMKPFIGLHYENQRFAGAGFNGYMAGWVLGYNFKLGNQNFMVSNWHETEFAREDQFRSNGTPHKLDKMGQNGAVALWWNATKKFTAGVQYRYADQKLGTAAYHDAVIFTAKYNF</sequence>
<comment type="similarity">
    <text evidence="1">Belongs to the nucleoside-specific channel-forming outer membrane porin (Tsx) (TC 1.B.10) family.</text>
</comment>
<name>A0A3L8Q2R1_9GAMM</name>
<dbReference type="NCBIfam" id="NF008574">
    <property type="entry name" value="PRK11528.1"/>
    <property type="match status" value="1"/>
</dbReference>
<evidence type="ECO:0000313" key="3">
    <source>
        <dbReference type="EMBL" id="RLV61288.1"/>
    </source>
</evidence>
<evidence type="ECO:0000256" key="2">
    <source>
        <dbReference type="SAM" id="SignalP"/>
    </source>
</evidence>
<dbReference type="OrthoDB" id="6474234at2"/>
<dbReference type="Pfam" id="PF03502">
    <property type="entry name" value="Channel_Tsx"/>
    <property type="match status" value="1"/>
</dbReference>
<dbReference type="Proteomes" id="UP000281474">
    <property type="component" value="Unassembled WGS sequence"/>
</dbReference>
<gene>
    <name evidence="3" type="ORF">D5018_02085</name>
</gene>
<dbReference type="AlphaFoldDB" id="A0A3L8Q2R1"/>
<reference evidence="3 4" key="1">
    <citation type="submission" date="2018-09" db="EMBL/GenBank/DDBJ databases">
        <title>Phylogeny of the Shewanellaceae, and recommendation for two new genera, Pseudoshewanella and Parashewanella.</title>
        <authorList>
            <person name="Wang G."/>
        </authorList>
    </citation>
    <scope>NUCLEOTIDE SEQUENCE [LARGE SCALE GENOMIC DNA]</scope>
    <source>
        <strain evidence="3 4">C51</strain>
    </source>
</reference>
<keyword evidence="2" id="KW-0732">Signal</keyword>
<evidence type="ECO:0000313" key="4">
    <source>
        <dbReference type="Proteomes" id="UP000281474"/>
    </source>
</evidence>
<dbReference type="EMBL" id="QZEI01000004">
    <property type="protein sequence ID" value="RLV61288.1"/>
    <property type="molecule type" value="Genomic_DNA"/>
</dbReference>
<dbReference type="SUPFAM" id="SSF111364">
    <property type="entry name" value="Tsx-like channel"/>
    <property type="match status" value="1"/>
</dbReference>
<comment type="caution">
    <text evidence="3">The sequence shown here is derived from an EMBL/GenBank/DDBJ whole genome shotgun (WGS) entry which is preliminary data.</text>
</comment>
<dbReference type="GO" id="GO:0009279">
    <property type="term" value="C:cell outer membrane"/>
    <property type="evidence" value="ECO:0007669"/>
    <property type="project" value="InterPro"/>
</dbReference>
<feature type="chain" id="PRO_5018308663" evidence="2">
    <location>
        <begin position="25"/>
        <end position="288"/>
    </location>
</feature>
<dbReference type="InterPro" id="IPR018013">
    <property type="entry name" value="Channel_Tsx-like"/>
</dbReference>
<dbReference type="InterPro" id="IPR036777">
    <property type="entry name" value="Channel_Tsx-like_sf"/>
</dbReference>